<dbReference type="InterPro" id="IPR043502">
    <property type="entry name" value="DNA/RNA_pol_sf"/>
</dbReference>
<dbReference type="Proteomes" id="UP001205998">
    <property type="component" value="Unassembled WGS sequence"/>
</dbReference>
<dbReference type="Pfam" id="PF09004">
    <property type="entry name" value="ALKBH8_N"/>
    <property type="match status" value="1"/>
</dbReference>
<evidence type="ECO:0000259" key="3">
    <source>
        <dbReference type="PROSITE" id="PS50878"/>
    </source>
</evidence>
<dbReference type="CDD" id="cd01650">
    <property type="entry name" value="RT_nLTR_like"/>
    <property type="match status" value="1"/>
</dbReference>
<dbReference type="GO" id="GO:0008168">
    <property type="term" value="F:methyltransferase activity"/>
    <property type="evidence" value="ECO:0007669"/>
    <property type="project" value="InterPro"/>
</dbReference>
<evidence type="ECO:0000256" key="1">
    <source>
        <dbReference type="SAM" id="MobiDB-lite"/>
    </source>
</evidence>
<dbReference type="InterPro" id="IPR036691">
    <property type="entry name" value="Endo/exonu/phosph_ase_sf"/>
</dbReference>
<reference evidence="4" key="1">
    <citation type="submission" date="2018-07" db="EMBL/GenBank/DDBJ databases">
        <title>Comparative genomics of catfishes provides insights into carnivory and benthic adaptation.</title>
        <authorList>
            <person name="Zhang Y."/>
            <person name="Wang D."/>
            <person name="Peng Z."/>
            <person name="Zheng S."/>
            <person name="Shao F."/>
            <person name="Tao W."/>
        </authorList>
    </citation>
    <scope>NUCLEOTIDE SEQUENCE</scope>
    <source>
        <strain evidence="4">Chongqing</strain>
    </source>
</reference>
<dbReference type="InterPro" id="IPR015095">
    <property type="entry name" value="AlkB_hom8_N"/>
</dbReference>
<feature type="transmembrane region" description="Helical" evidence="2">
    <location>
        <begin position="12"/>
        <end position="30"/>
    </location>
</feature>
<dbReference type="EMBL" id="MU551633">
    <property type="protein sequence ID" value="KAI5621236.1"/>
    <property type="molecule type" value="Genomic_DNA"/>
</dbReference>
<evidence type="ECO:0000313" key="5">
    <source>
        <dbReference type="Proteomes" id="UP001205998"/>
    </source>
</evidence>
<organism evidence="4 5">
    <name type="scientific">Silurus asotus</name>
    <name type="common">Amur catfish</name>
    <name type="synonym">Parasilurus asotus</name>
    <dbReference type="NCBI Taxonomy" id="30991"/>
    <lineage>
        <taxon>Eukaryota</taxon>
        <taxon>Metazoa</taxon>
        <taxon>Chordata</taxon>
        <taxon>Craniata</taxon>
        <taxon>Vertebrata</taxon>
        <taxon>Euteleostomi</taxon>
        <taxon>Actinopterygii</taxon>
        <taxon>Neopterygii</taxon>
        <taxon>Teleostei</taxon>
        <taxon>Ostariophysi</taxon>
        <taxon>Siluriformes</taxon>
        <taxon>Siluridae</taxon>
        <taxon>Silurus</taxon>
    </lineage>
</organism>
<feature type="region of interest" description="Disordered" evidence="1">
    <location>
        <begin position="67"/>
        <end position="99"/>
    </location>
</feature>
<feature type="compositionally biased region" description="Basic residues" evidence="1">
    <location>
        <begin position="81"/>
        <end position="99"/>
    </location>
</feature>
<name>A0AAD5FLV3_SILAS</name>
<dbReference type="PANTHER" id="PTHR47510">
    <property type="entry name" value="REVERSE TRANSCRIPTASE DOMAIN-CONTAINING PROTEIN"/>
    <property type="match status" value="1"/>
</dbReference>
<keyword evidence="2" id="KW-0812">Transmembrane</keyword>
<dbReference type="SUPFAM" id="SSF56672">
    <property type="entry name" value="DNA/RNA polymerases"/>
    <property type="match status" value="1"/>
</dbReference>
<dbReference type="PANTHER" id="PTHR47510:SF3">
    <property type="entry name" value="ENDO_EXONUCLEASE_PHOSPHATASE DOMAIN-CONTAINING PROTEIN"/>
    <property type="match status" value="1"/>
</dbReference>
<feature type="domain" description="Reverse transcriptase" evidence="3">
    <location>
        <begin position="571"/>
        <end position="838"/>
    </location>
</feature>
<keyword evidence="2" id="KW-0472">Membrane</keyword>
<sequence>MAARAHREAQGLSRICNFAVFLLLISGLFVQNSSAYTSYTRRELLDIGLRLPDSFMDNLHLLPEITRAPEAAHSTRPGGSARRRSRDRKQRRGKRGGVKAKLKLTPHRLSLPSIFLTNVRSLVNKMEEIRLSITHSMKLRNCNVMIFTETWLHSSIPDNAIQLAGRHTLRADRTLDGSGKTRGGGLCIYVNKAWCTNSVIVESHCSANLEFLMVKCRPFYLPREFTSTIITAAYIPPDVDAKLAMKELYAAISKQQTVHPEAAFIVAGDFNHSNLKAVLPKFHQHVSCHTRGNKTLDHVYTNMAGAYVATPLPHLGQSDHLSLFLTPKYAPLINRVKPSVRTIKVWPADADITLQERFLHTDWSSFASQATSDSHIDIDCYTSSVLDYISSTTNGVTTQKQIITYPNQKPWMNKEVRLLLKARTTAFRSGDAQAYSTSRANLKRGIKEAKHCYKLKIEEHFSNSDPRRMWQGIQAISDYKPSHSTPAATDVLFLNELNDFYARFERDNKETATKLKLSADHSPIKLSSTDVCNALSRISAHKAAGPDNIPGRVLRACAEQLAGVFTDIFNLSLAQAAVPTCFKCTSIVPVPKHSNPTCLNDYRPVALTPIVMKCFERLVLAHLKDSLPTTFDSHQFAYRSNRSTEDAVSMALHSVLTHLDNKNTYARMLFVDFSSAFNTIIPSKLICKLLDLGINTSTCNWVMDFLTKRPQQVRSGSICSNTITLNTGVPQGCVLSPFLYSLFTSDCRPVNGSNSIIKFADDTTVIGLITNNDETAYREEIQHLATWCNNNNLLLNTSKTKELIVDFRKEGRGTHDTTHINGMAVERVSSFKFLGIHISADLSWNINTSSLVKKAHQRLFFLRTLKKNQLSSDILVNFYRCAVESILTSCVTVWYGSCSAAERKALQRVVKTAQRITGTPLPAMEDIQKKRCLRRARSILKDSSHPAHRLFTLLPSGRRYRCLRTRTSRLKNSFFPRAVSLVNSDTH</sequence>
<dbReference type="Gene3D" id="3.60.10.10">
    <property type="entry name" value="Endonuclease/exonuclease/phosphatase"/>
    <property type="match status" value="1"/>
</dbReference>
<dbReference type="InterPro" id="IPR000477">
    <property type="entry name" value="RT_dom"/>
</dbReference>
<dbReference type="Pfam" id="PF00078">
    <property type="entry name" value="RVT_1"/>
    <property type="match status" value="1"/>
</dbReference>
<dbReference type="SUPFAM" id="SSF56219">
    <property type="entry name" value="DNase I-like"/>
    <property type="match status" value="1"/>
</dbReference>
<accession>A0AAD5FLV3</accession>
<protein>
    <submittedName>
        <fullName evidence="4">Gastrula zinc finger protein XlCGF28.1-like</fullName>
    </submittedName>
</protein>
<dbReference type="PROSITE" id="PS50878">
    <property type="entry name" value="RT_POL"/>
    <property type="match status" value="1"/>
</dbReference>
<keyword evidence="5" id="KW-1185">Reference proteome</keyword>
<comment type="caution">
    <text evidence="4">The sequence shown here is derived from an EMBL/GenBank/DDBJ whole genome shotgun (WGS) entry which is preliminary data.</text>
</comment>
<keyword evidence="2" id="KW-1133">Transmembrane helix</keyword>
<dbReference type="GO" id="GO:0016706">
    <property type="term" value="F:2-oxoglutarate-dependent dioxygenase activity"/>
    <property type="evidence" value="ECO:0007669"/>
    <property type="project" value="InterPro"/>
</dbReference>
<proteinExistence type="predicted"/>
<gene>
    <name evidence="4" type="ORF">C0J50_19171</name>
</gene>
<dbReference type="AlphaFoldDB" id="A0AAD5FLV3"/>
<evidence type="ECO:0000313" key="4">
    <source>
        <dbReference type="EMBL" id="KAI5621236.1"/>
    </source>
</evidence>
<evidence type="ECO:0000256" key="2">
    <source>
        <dbReference type="SAM" id="Phobius"/>
    </source>
</evidence>